<accession>A0A3S4SYM3</accession>
<dbReference type="GO" id="GO:0003677">
    <property type="term" value="F:DNA binding"/>
    <property type="evidence" value="ECO:0007669"/>
    <property type="project" value="UniProtKB-KW"/>
</dbReference>
<dbReference type="SUPFAM" id="SSF46785">
    <property type="entry name" value="Winged helix' DNA-binding domain"/>
    <property type="match status" value="1"/>
</dbReference>
<proteinExistence type="predicted"/>
<evidence type="ECO:0000259" key="4">
    <source>
        <dbReference type="PROSITE" id="PS51118"/>
    </source>
</evidence>
<evidence type="ECO:0000256" key="2">
    <source>
        <dbReference type="ARBA" id="ARBA00023125"/>
    </source>
</evidence>
<dbReference type="PANTHER" id="PTHR33204">
    <property type="entry name" value="TRANSCRIPTIONAL REGULATOR, MARR FAMILY"/>
    <property type="match status" value="1"/>
</dbReference>
<keyword evidence="3" id="KW-0804">Transcription</keyword>
<protein>
    <submittedName>
        <fullName evidence="5">HxlR family transcriptional regulator</fullName>
    </submittedName>
</protein>
<evidence type="ECO:0000256" key="1">
    <source>
        <dbReference type="ARBA" id="ARBA00023015"/>
    </source>
</evidence>
<feature type="domain" description="HTH hxlR-type" evidence="4">
    <location>
        <begin position="11"/>
        <end position="109"/>
    </location>
</feature>
<evidence type="ECO:0000256" key="3">
    <source>
        <dbReference type="ARBA" id="ARBA00023163"/>
    </source>
</evidence>
<dbReference type="Proteomes" id="UP000282551">
    <property type="component" value="Chromosome"/>
</dbReference>
<dbReference type="Pfam" id="PF01638">
    <property type="entry name" value="HxlR"/>
    <property type="match status" value="1"/>
</dbReference>
<keyword evidence="1" id="KW-0805">Transcription regulation</keyword>
<sequence length="225" mass="24407">MLMVRSYGQYCALAKSLDVVGDRWSLLIVRELLAGPQRYGDLLAALAPIATDMLASRLRDLEADGVLTRRELARPATGRVYELTERGRALEDVVSAYIRWGRPLIETRQPDDAVRPQWVGRGVRAYARPDRPGVDIVLRLVMPEGAWTGRIGEQGIEDLDDDAAADITLTGRAETLMAATHPDRVAALQESGELTVDGDPAALAALSRVFDPAPAATAGTAPPRR</sequence>
<reference evidence="5 6" key="1">
    <citation type="submission" date="2018-12" db="EMBL/GenBank/DDBJ databases">
        <authorList>
            <consortium name="Pathogen Informatics"/>
        </authorList>
    </citation>
    <scope>NUCLEOTIDE SEQUENCE [LARGE SCALE GENOMIC DNA]</scope>
    <source>
        <strain evidence="5 6">NCTC10485</strain>
    </source>
</reference>
<evidence type="ECO:0000313" key="6">
    <source>
        <dbReference type="Proteomes" id="UP000282551"/>
    </source>
</evidence>
<name>A0A3S4SYM3_MYCCI</name>
<organism evidence="5 6">
    <name type="scientific">Mycolicibacterium chitae</name>
    <name type="common">Mycobacterium chitae</name>
    <dbReference type="NCBI Taxonomy" id="1792"/>
    <lineage>
        <taxon>Bacteria</taxon>
        <taxon>Bacillati</taxon>
        <taxon>Actinomycetota</taxon>
        <taxon>Actinomycetes</taxon>
        <taxon>Mycobacteriales</taxon>
        <taxon>Mycobacteriaceae</taxon>
        <taxon>Mycolicibacterium</taxon>
    </lineage>
</organism>
<keyword evidence="2" id="KW-0238">DNA-binding</keyword>
<keyword evidence="6" id="KW-1185">Reference proteome</keyword>
<dbReference type="PROSITE" id="PS51118">
    <property type="entry name" value="HTH_HXLR"/>
    <property type="match status" value="1"/>
</dbReference>
<dbReference type="PANTHER" id="PTHR33204:SF18">
    <property type="entry name" value="TRANSCRIPTIONAL REGULATORY PROTEIN"/>
    <property type="match status" value="1"/>
</dbReference>
<dbReference type="Gene3D" id="1.10.10.10">
    <property type="entry name" value="Winged helix-like DNA-binding domain superfamily/Winged helix DNA-binding domain"/>
    <property type="match status" value="1"/>
</dbReference>
<dbReference type="InterPro" id="IPR002577">
    <property type="entry name" value="HTH_HxlR"/>
</dbReference>
<dbReference type="InterPro" id="IPR036390">
    <property type="entry name" value="WH_DNA-bd_sf"/>
</dbReference>
<dbReference type="InterPro" id="IPR036388">
    <property type="entry name" value="WH-like_DNA-bd_sf"/>
</dbReference>
<gene>
    <name evidence="5" type="primary">yybR_2</name>
    <name evidence="5" type="ORF">NCTC10485_01211</name>
</gene>
<dbReference type="AlphaFoldDB" id="A0A3S4SYM3"/>
<evidence type="ECO:0000313" key="5">
    <source>
        <dbReference type="EMBL" id="VEG46672.1"/>
    </source>
</evidence>
<dbReference type="EMBL" id="LR134355">
    <property type="protein sequence ID" value="VEG46672.1"/>
    <property type="molecule type" value="Genomic_DNA"/>
</dbReference>